<protein>
    <recommendedName>
        <fullName evidence="5">Putative pre-16S rRNA nuclease</fullName>
        <ecNumber evidence="5">3.1.-.-</ecNumber>
    </recommendedName>
</protein>
<dbReference type="CDD" id="cd16964">
    <property type="entry name" value="YqgF"/>
    <property type="match status" value="1"/>
</dbReference>
<keyword evidence="1 5" id="KW-0963">Cytoplasm</keyword>
<proteinExistence type="inferred from homology"/>
<comment type="caution">
    <text evidence="7">The sequence shown here is derived from an EMBL/GenBank/DDBJ whole genome shotgun (WGS) entry which is preliminary data.</text>
</comment>
<dbReference type="EC" id="3.1.-.-" evidence="5"/>
<dbReference type="SUPFAM" id="SSF53098">
    <property type="entry name" value="Ribonuclease H-like"/>
    <property type="match status" value="1"/>
</dbReference>
<dbReference type="NCBIfam" id="TIGR00250">
    <property type="entry name" value="RNAse_H_YqgF"/>
    <property type="match status" value="1"/>
</dbReference>
<dbReference type="InterPro" id="IPR006641">
    <property type="entry name" value="YqgF/RNaseH-like_dom"/>
</dbReference>
<accession>A0A3N2QD41</accession>
<dbReference type="InterPro" id="IPR005227">
    <property type="entry name" value="YqgF"/>
</dbReference>
<reference evidence="7 8" key="1">
    <citation type="submission" date="2018-09" db="EMBL/GenBank/DDBJ databases">
        <title>Comparative Genomics of Wolbachia-Cardinium Dual Endosymbiosis in a Plant-Parasitic Nematode.</title>
        <authorList>
            <person name="Brown A.M.V."/>
            <person name="Wasala S.K."/>
            <person name="Howe D.K."/>
            <person name="Peetz A.B."/>
            <person name="Zasada I.A."/>
            <person name="Denver D.R."/>
        </authorList>
    </citation>
    <scope>NUCLEOTIDE SEQUENCE [LARGE SCALE GENOMIC DNA]</scope>
    <source>
        <strain evidence="7 8">Pp_1</strain>
    </source>
</reference>
<keyword evidence="2 5" id="KW-0690">Ribosome biogenesis</keyword>
<comment type="subcellular location">
    <subcellularLocation>
        <location evidence="5">Cytoplasm</location>
    </subcellularLocation>
</comment>
<dbReference type="Gene3D" id="3.30.420.140">
    <property type="entry name" value="YqgF/RNase H-like domain"/>
    <property type="match status" value="1"/>
</dbReference>
<dbReference type="AlphaFoldDB" id="A0A3N2QD41"/>
<dbReference type="Proteomes" id="UP000270927">
    <property type="component" value="Unassembled WGS sequence"/>
</dbReference>
<dbReference type="SMART" id="SM00732">
    <property type="entry name" value="YqgFc"/>
    <property type="match status" value="1"/>
</dbReference>
<comment type="similarity">
    <text evidence="5">Belongs to the YqgF HJR family.</text>
</comment>
<keyword evidence="8" id="KW-1185">Reference proteome</keyword>
<evidence type="ECO:0000313" key="8">
    <source>
        <dbReference type="Proteomes" id="UP000270927"/>
    </source>
</evidence>
<evidence type="ECO:0000256" key="3">
    <source>
        <dbReference type="ARBA" id="ARBA00022722"/>
    </source>
</evidence>
<name>A0A3N2QD41_9BACT</name>
<evidence type="ECO:0000256" key="5">
    <source>
        <dbReference type="HAMAP-Rule" id="MF_00651"/>
    </source>
</evidence>
<feature type="domain" description="YqgF/RNase H-like" evidence="6">
    <location>
        <begin position="2"/>
        <end position="100"/>
    </location>
</feature>
<dbReference type="GO" id="GO:0004518">
    <property type="term" value="F:nuclease activity"/>
    <property type="evidence" value="ECO:0007669"/>
    <property type="project" value="UniProtKB-KW"/>
</dbReference>
<evidence type="ECO:0000256" key="1">
    <source>
        <dbReference type="ARBA" id="ARBA00022490"/>
    </source>
</evidence>
<dbReference type="PANTHER" id="PTHR33317">
    <property type="entry name" value="POLYNUCLEOTIDYL TRANSFERASE, RIBONUCLEASE H-LIKE SUPERFAMILY PROTEIN"/>
    <property type="match status" value="1"/>
</dbReference>
<organism evidence="7 8">
    <name type="scientific">Candidatus Cardinium hertigii</name>
    <dbReference type="NCBI Taxonomy" id="247481"/>
    <lineage>
        <taxon>Bacteria</taxon>
        <taxon>Pseudomonadati</taxon>
        <taxon>Bacteroidota</taxon>
        <taxon>Cytophagia</taxon>
        <taxon>Cytophagales</taxon>
        <taxon>Amoebophilaceae</taxon>
        <taxon>Candidatus Cardinium</taxon>
    </lineage>
</organism>
<dbReference type="InterPro" id="IPR012337">
    <property type="entry name" value="RNaseH-like_sf"/>
</dbReference>
<dbReference type="GO" id="GO:0000967">
    <property type="term" value="P:rRNA 5'-end processing"/>
    <property type="evidence" value="ECO:0007669"/>
    <property type="project" value="UniProtKB-UniRule"/>
</dbReference>
<dbReference type="Pfam" id="PF03652">
    <property type="entry name" value="RuvX"/>
    <property type="match status" value="1"/>
</dbReference>
<keyword evidence="3 5" id="KW-0540">Nuclease</keyword>
<evidence type="ECO:0000256" key="2">
    <source>
        <dbReference type="ARBA" id="ARBA00022517"/>
    </source>
</evidence>
<evidence type="ECO:0000259" key="6">
    <source>
        <dbReference type="SMART" id="SM00732"/>
    </source>
</evidence>
<evidence type="ECO:0000313" key="7">
    <source>
        <dbReference type="EMBL" id="ROT47542.1"/>
    </source>
</evidence>
<keyword evidence="4 5" id="KW-0378">Hydrolase</keyword>
<dbReference type="OrthoDB" id="9796140at2"/>
<dbReference type="GO" id="GO:0005829">
    <property type="term" value="C:cytosol"/>
    <property type="evidence" value="ECO:0007669"/>
    <property type="project" value="TreeGrafter"/>
</dbReference>
<dbReference type="EMBL" id="RARA01000022">
    <property type="protein sequence ID" value="ROT47542.1"/>
    <property type="molecule type" value="Genomic_DNA"/>
</dbReference>
<gene>
    <name evidence="7" type="primary">ruvX</name>
    <name evidence="7" type="ORF">EDM02_02130</name>
</gene>
<sequence>MCRIMAIDYGLKRVGIAVTDPLQIIATPLTTIASHTLFFFLKQYLQKEIVSIFVIGMPQGLDGKPSEMSKVMERVGAKLKNAFPQQSVCYQDERFTSQLAAQGLYQAGYRKKDRQNKANIDKVSAAILLQSYLRTICVV</sequence>
<comment type="function">
    <text evidence="5">Could be a nuclease involved in processing of the 5'-end of pre-16S rRNA.</text>
</comment>
<dbReference type="HAMAP" id="MF_00651">
    <property type="entry name" value="Nuclease_YqgF"/>
    <property type="match status" value="1"/>
</dbReference>
<dbReference type="PANTHER" id="PTHR33317:SF4">
    <property type="entry name" value="POLYNUCLEOTIDYL TRANSFERASE, RIBONUCLEASE H-LIKE SUPERFAMILY PROTEIN"/>
    <property type="match status" value="1"/>
</dbReference>
<dbReference type="GO" id="GO:0016788">
    <property type="term" value="F:hydrolase activity, acting on ester bonds"/>
    <property type="evidence" value="ECO:0007669"/>
    <property type="project" value="UniProtKB-UniRule"/>
</dbReference>
<dbReference type="InterPro" id="IPR037027">
    <property type="entry name" value="YqgF/RNaseH-like_dom_sf"/>
</dbReference>
<evidence type="ECO:0000256" key="4">
    <source>
        <dbReference type="ARBA" id="ARBA00022801"/>
    </source>
</evidence>